<dbReference type="EMBL" id="UAUI01000011">
    <property type="protein sequence ID" value="SPZ39898.1"/>
    <property type="molecule type" value="Genomic_DNA"/>
</dbReference>
<sequence>MPTGELSLPLQSRRTRPDAAEPLNPRLDRTHHRRIPRRADRPGHLRRGGRGPRRGPPPELCGCGQRPTSVARAWNRTRTVGSVSRSTTQYSQPVMGSDINWEALSGVASSWSPCGRDSGLKHFPAVSLFRGAFRVMAVPRSRCNARRFQSRRFLIGGTNCGAITFGCQRRKRMPGRVGHSHGGRGRLRDRLVAVRVAGGAGRDERGRTPPSAHLPARPDRRRGPGWRHRGAAADAGADLCRVHSHREHRRGMGFGAGALRRQRGPDIRVRAAGCVVGVGRVG</sequence>
<evidence type="ECO:0000313" key="2">
    <source>
        <dbReference type="EMBL" id="SPZ39898.1"/>
    </source>
</evidence>
<dbReference type="AlphaFoldDB" id="A0AB38FE85"/>
<organism evidence="2 3">
    <name type="scientific">Rhodococcus wratislaviensis</name>
    <name type="common">Tsukamurella wratislaviensis</name>
    <dbReference type="NCBI Taxonomy" id="44752"/>
    <lineage>
        <taxon>Bacteria</taxon>
        <taxon>Bacillati</taxon>
        <taxon>Actinomycetota</taxon>
        <taxon>Actinomycetes</taxon>
        <taxon>Mycobacteriales</taxon>
        <taxon>Nocardiaceae</taxon>
        <taxon>Rhodococcus</taxon>
    </lineage>
</organism>
<proteinExistence type="predicted"/>
<comment type="caution">
    <text evidence="2">The sequence shown here is derived from an EMBL/GenBank/DDBJ whole genome shotgun (WGS) entry which is preliminary data.</text>
</comment>
<evidence type="ECO:0000256" key="1">
    <source>
        <dbReference type="SAM" id="MobiDB-lite"/>
    </source>
</evidence>
<feature type="region of interest" description="Disordered" evidence="1">
    <location>
        <begin position="198"/>
        <end position="230"/>
    </location>
</feature>
<feature type="compositionally biased region" description="Basic residues" evidence="1">
    <location>
        <begin position="44"/>
        <end position="53"/>
    </location>
</feature>
<dbReference type="Proteomes" id="UP000251211">
    <property type="component" value="Unassembled WGS sequence"/>
</dbReference>
<protein>
    <submittedName>
        <fullName evidence="2">Uncharacterized protein</fullName>
    </submittedName>
</protein>
<name>A0AB38FE85_RHOWR</name>
<accession>A0AB38FE85</accession>
<gene>
    <name evidence="2" type="ORF">NCTC13229_03377</name>
</gene>
<evidence type="ECO:0000313" key="3">
    <source>
        <dbReference type="Proteomes" id="UP000251211"/>
    </source>
</evidence>
<reference evidence="2 3" key="1">
    <citation type="submission" date="2018-06" db="EMBL/GenBank/DDBJ databases">
        <authorList>
            <consortium name="Pathogen Informatics"/>
            <person name="Doyle S."/>
        </authorList>
    </citation>
    <scope>NUCLEOTIDE SEQUENCE [LARGE SCALE GENOMIC DNA]</scope>
    <source>
        <strain evidence="2 3">NCTC13229</strain>
    </source>
</reference>
<feature type="region of interest" description="Disordered" evidence="1">
    <location>
        <begin position="1"/>
        <end position="66"/>
    </location>
</feature>